<reference evidence="2 3" key="1">
    <citation type="journal article" date="2007" name="Nature">
        <title>Evolution of genes and genomes on the Drosophila phylogeny.</title>
        <authorList>
            <consortium name="Drosophila 12 Genomes Consortium"/>
            <person name="Clark A.G."/>
            <person name="Eisen M.B."/>
            <person name="Smith D.R."/>
            <person name="Bergman C.M."/>
            <person name="Oliver B."/>
            <person name="Markow T.A."/>
            <person name="Kaufman T.C."/>
            <person name="Kellis M."/>
            <person name="Gelbart W."/>
            <person name="Iyer V.N."/>
            <person name="Pollard D.A."/>
            <person name="Sackton T.B."/>
            <person name="Larracuente A.M."/>
            <person name="Singh N.D."/>
            <person name="Abad J.P."/>
            <person name="Abt D.N."/>
            <person name="Adryan B."/>
            <person name="Aguade M."/>
            <person name="Akashi H."/>
            <person name="Anderson W.W."/>
            <person name="Aquadro C.F."/>
            <person name="Ardell D.H."/>
            <person name="Arguello R."/>
            <person name="Artieri C.G."/>
            <person name="Barbash D.A."/>
            <person name="Barker D."/>
            <person name="Barsanti P."/>
            <person name="Batterham P."/>
            <person name="Batzoglou S."/>
            <person name="Begun D."/>
            <person name="Bhutkar A."/>
            <person name="Blanco E."/>
            <person name="Bosak S.A."/>
            <person name="Bradley R.K."/>
            <person name="Brand A.D."/>
            <person name="Brent M.R."/>
            <person name="Brooks A.N."/>
            <person name="Brown R.H."/>
            <person name="Butlin R.K."/>
            <person name="Caggese C."/>
            <person name="Calvi B.R."/>
            <person name="Bernardo de Carvalho A."/>
            <person name="Caspi A."/>
            <person name="Castrezana S."/>
            <person name="Celniker S.E."/>
            <person name="Chang J.L."/>
            <person name="Chapple C."/>
            <person name="Chatterji S."/>
            <person name="Chinwalla A."/>
            <person name="Civetta A."/>
            <person name="Clifton S.W."/>
            <person name="Comeron J.M."/>
            <person name="Costello J.C."/>
            <person name="Coyne J.A."/>
            <person name="Daub J."/>
            <person name="David R.G."/>
            <person name="Delcher A.L."/>
            <person name="Delehaunty K."/>
            <person name="Do C.B."/>
            <person name="Ebling H."/>
            <person name="Edwards K."/>
            <person name="Eickbush T."/>
            <person name="Evans J.D."/>
            <person name="Filipski A."/>
            <person name="Findeiss S."/>
            <person name="Freyhult E."/>
            <person name="Fulton L."/>
            <person name="Fulton R."/>
            <person name="Garcia A.C."/>
            <person name="Gardiner A."/>
            <person name="Garfield D.A."/>
            <person name="Garvin B.E."/>
            <person name="Gibson G."/>
            <person name="Gilbert D."/>
            <person name="Gnerre S."/>
            <person name="Godfrey J."/>
            <person name="Good R."/>
            <person name="Gotea V."/>
            <person name="Gravely B."/>
            <person name="Greenberg A.J."/>
            <person name="Griffiths-Jones S."/>
            <person name="Gross S."/>
            <person name="Guigo R."/>
            <person name="Gustafson E.A."/>
            <person name="Haerty W."/>
            <person name="Hahn M.W."/>
            <person name="Halligan D.L."/>
            <person name="Halpern A.L."/>
            <person name="Halter G.M."/>
            <person name="Han M.V."/>
            <person name="Heger A."/>
            <person name="Hillier L."/>
            <person name="Hinrichs A.S."/>
            <person name="Holmes I."/>
            <person name="Hoskins R.A."/>
            <person name="Hubisz M.J."/>
            <person name="Hultmark D."/>
            <person name="Huntley M.A."/>
            <person name="Jaffe D.B."/>
            <person name="Jagadeeshan S."/>
            <person name="Jeck W.R."/>
            <person name="Johnson J."/>
            <person name="Jones C.D."/>
            <person name="Jordan W.C."/>
            <person name="Karpen G.H."/>
            <person name="Kataoka E."/>
            <person name="Keightley P.D."/>
            <person name="Kheradpour P."/>
            <person name="Kirkness E.F."/>
            <person name="Koerich L.B."/>
            <person name="Kristiansen K."/>
            <person name="Kudrna D."/>
            <person name="Kulathinal R.J."/>
            <person name="Kumar S."/>
            <person name="Kwok R."/>
            <person name="Lander E."/>
            <person name="Langley C.H."/>
            <person name="Lapoint R."/>
            <person name="Lazzaro B.P."/>
            <person name="Lee S.J."/>
            <person name="Levesque L."/>
            <person name="Li R."/>
            <person name="Lin C.F."/>
            <person name="Lin M.F."/>
            <person name="Lindblad-Toh K."/>
            <person name="Llopart A."/>
            <person name="Long M."/>
            <person name="Low L."/>
            <person name="Lozovsky E."/>
            <person name="Lu J."/>
            <person name="Luo M."/>
            <person name="Machado C.A."/>
            <person name="Makalowski W."/>
            <person name="Marzo M."/>
            <person name="Matsuda M."/>
            <person name="Matzkin L."/>
            <person name="McAllister B."/>
            <person name="McBride C.S."/>
            <person name="McKernan B."/>
            <person name="McKernan K."/>
            <person name="Mendez-Lago M."/>
            <person name="Minx P."/>
            <person name="Mollenhauer M.U."/>
            <person name="Montooth K."/>
            <person name="Mount S.M."/>
            <person name="Mu X."/>
            <person name="Myers E."/>
            <person name="Negre B."/>
            <person name="Newfeld S."/>
            <person name="Nielsen R."/>
            <person name="Noor M.A."/>
            <person name="O'Grady P."/>
            <person name="Pachter L."/>
            <person name="Papaceit M."/>
            <person name="Parisi M.J."/>
            <person name="Parisi M."/>
            <person name="Parts L."/>
            <person name="Pedersen J.S."/>
            <person name="Pesole G."/>
            <person name="Phillippy A.M."/>
            <person name="Ponting C.P."/>
            <person name="Pop M."/>
            <person name="Porcelli D."/>
            <person name="Powell J.R."/>
            <person name="Prohaska S."/>
            <person name="Pruitt K."/>
            <person name="Puig M."/>
            <person name="Quesneville H."/>
            <person name="Ram K.R."/>
            <person name="Rand D."/>
            <person name="Rasmussen M.D."/>
            <person name="Reed L.K."/>
            <person name="Reenan R."/>
            <person name="Reily A."/>
            <person name="Remington K.A."/>
            <person name="Rieger T.T."/>
            <person name="Ritchie M.G."/>
            <person name="Robin C."/>
            <person name="Rogers Y.H."/>
            <person name="Rohde C."/>
            <person name="Rozas J."/>
            <person name="Rubenfield M.J."/>
            <person name="Ruiz A."/>
            <person name="Russo S."/>
            <person name="Salzberg S.L."/>
            <person name="Sanchez-Gracia A."/>
            <person name="Saranga D.J."/>
            <person name="Sato H."/>
            <person name="Schaeffer S.W."/>
            <person name="Schatz M.C."/>
            <person name="Schlenke T."/>
            <person name="Schwartz R."/>
            <person name="Segarra C."/>
            <person name="Singh R.S."/>
            <person name="Sirot L."/>
            <person name="Sirota M."/>
            <person name="Sisneros N.B."/>
            <person name="Smith C.D."/>
            <person name="Smith T.F."/>
            <person name="Spieth J."/>
            <person name="Stage D.E."/>
            <person name="Stark A."/>
            <person name="Stephan W."/>
            <person name="Strausberg R.L."/>
            <person name="Strempel S."/>
            <person name="Sturgill D."/>
            <person name="Sutton G."/>
            <person name="Sutton G.G."/>
            <person name="Tao W."/>
            <person name="Teichmann S."/>
            <person name="Tobari Y.N."/>
            <person name="Tomimura Y."/>
            <person name="Tsolas J.M."/>
            <person name="Valente V.L."/>
            <person name="Venter E."/>
            <person name="Venter J.C."/>
            <person name="Vicario S."/>
            <person name="Vieira F.G."/>
            <person name="Vilella A.J."/>
            <person name="Villasante A."/>
            <person name="Walenz B."/>
            <person name="Wang J."/>
            <person name="Wasserman M."/>
            <person name="Watts T."/>
            <person name="Wilson D."/>
            <person name="Wilson R.K."/>
            <person name="Wing R.A."/>
            <person name="Wolfner M.F."/>
            <person name="Wong A."/>
            <person name="Wong G.K."/>
            <person name="Wu C.I."/>
            <person name="Wu G."/>
            <person name="Yamamoto D."/>
            <person name="Yang H.P."/>
            <person name="Yang S.P."/>
            <person name="Yorke J.A."/>
            <person name="Yoshida K."/>
            <person name="Zdobnov E."/>
            <person name="Zhang P."/>
            <person name="Zhang Y."/>
            <person name="Zimin A.V."/>
            <person name="Baldwin J."/>
            <person name="Abdouelleil A."/>
            <person name="Abdulkadir J."/>
            <person name="Abebe A."/>
            <person name="Abera B."/>
            <person name="Abreu J."/>
            <person name="Acer S.C."/>
            <person name="Aftuck L."/>
            <person name="Alexander A."/>
            <person name="An P."/>
            <person name="Anderson E."/>
            <person name="Anderson S."/>
            <person name="Arachi H."/>
            <person name="Azer M."/>
            <person name="Bachantsang P."/>
            <person name="Barry A."/>
            <person name="Bayul T."/>
            <person name="Berlin A."/>
            <person name="Bessette D."/>
            <person name="Bloom T."/>
            <person name="Blye J."/>
            <person name="Boguslavskiy L."/>
            <person name="Bonnet C."/>
            <person name="Boukhgalter B."/>
            <person name="Bourzgui I."/>
            <person name="Brown A."/>
            <person name="Cahill P."/>
            <person name="Channer S."/>
            <person name="Cheshatsang Y."/>
            <person name="Chuda L."/>
            <person name="Citroen M."/>
            <person name="Collymore A."/>
            <person name="Cooke P."/>
            <person name="Costello M."/>
            <person name="D'Aco K."/>
            <person name="Daza R."/>
            <person name="De Haan G."/>
            <person name="DeGray S."/>
            <person name="DeMaso C."/>
            <person name="Dhargay N."/>
            <person name="Dooley K."/>
            <person name="Dooley E."/>
            <person name="Doricent M."/>
            <person name="Dorje P."/>
            <person name="Dorjee K."/>
            <person name="Dupes A."/>
            <person name="Elong R."/>
            <person name="Falk J."/>
            <person name="Farina A."/>
            <person name="Faro S."/>
            <person name="Ferguson D."/>
            <person name="Fisher S."/>
            <person name="Foley C.D."/>
            <person name="Franke A."/>
            <person name="Friedrich D."/>
            <person name="Gadbois L."/>
            <person name="Gearin G."/>
            <person name="Gearin C.R."/>
            <person name="Giannoukos G."/>
            <person name="Goode T."/>
            <person name="Graham J."/>
            <person name="Grandbois E."/>
            <person name="Grewal S."/>
            <person name="Gyaltsen K."/>
            <person name="Hafez N."/>
            <person name="Hagos B."/>
            <person name="Hall J."/>
            <person name="Henson C."/>
            <person name="Hollinger A."/>
            <person name="Honan T."/>
            <person name="Huard M.D."/>
            <person name="Hughes L."/>
            <person name="Hurhula B."/>
            <person name="Husby M.E."/>
            <person name="Kamat A."/>
            <person name="Kanga B."/>
            <person name="Kashin S."/>
            <person name="Khazanovich D."/>
            <person name="Kisner P."/>
            <person name="Lance K."/>
            <person name="Lara M."/>
            <person name="Lee W."/>
            <person name="Lennon N."/>
            <person name="Letendre F."/>
            <person name="LeVine R."/>
            <person name="Lipovsky A."/>
            <person name="Liu X."/>
            <person name="Liu J."/>
            <person name="Liu S."/>
            <person name="Lokyitsang T."/>
            <person name="Lokyitsang Y."/>
            <person name="Lubonja R."/>
            <person name="Lui A."/>
            <person name="MacDonald P."/>
            <person name="Magnisalis V."/>
            <person name="Maru K."/>
            <person name="Matthews C."/>
            <person name="McCusker W."/>
            <person name="McDonough S."/>
            <person name="Mehta T."/>
            <person name="Meldrim J."/>
            <person name="Meneus L."/>
            <person name="Mihai O."/>
            <person name="Mihalev A."/>
            <person name="Mihova T."/>
            <person name="Mittelman R."/>
            <person name="Mlenga V."/>
            <person name="Montmayeur A."/>
            <person name="Mulrain L."/>
            <person name="Navidi A."/>
            <person name="Naylor J."/>
            <person name="Negash T."/>
            <person name="Nguyen T."/>
            <person name="Nguyen N."/>
            <person name="Nicol R."/>
            <person name="Norbu C."/>
            <person name="Norbu N."/>
            <person name="Novod N."/>
            <person name="O'Neill B."/>
            <person name="Osman S."/>
            <person name="Markiewicz E."/>
            <person name="Oyono O.L."/>
            <person name="Patti C."/>
            <person name="Phunkhang P."/>
            <person name="Pierre F."/>
            <person name="Priest M."/>
            <person name="Raghuraman S."/>
            <person name="Rege F."/>
            <person name="Reyes R."/>
            <person name="Rise C."/>
            <person name="Rogov P."/>
            <person name="Ross K."/>
            <person name="Ryan E."/>
            <person name="Settipalli S."/>
            <person name="Shea T."/>
            <person name="Sherpa N."/>
            <person name="Shi L."/>
            <person name="Shih D."/>
            <person name="Sparrow T."/>
            <person name="Spaulding J."/>
            <person name="Stalker J."/>
            <person name="Stange-Thomann N."/>
            <person name="Stavropoulos S."/>
            <person name="Stone C."/>
            <person name="Strader C."/>
            <person name="Tesfaye S."/>
            <person name="Thomson T."/>
            <person name="Thoulutsang Y."/>
            <person name="Thoulutsang D."/>
            <person name="Topham K."/>
            <person name="Topping I."/>
            <person name="Tsamla T."/>
            <person name="Vassiliev H."/>
            <person name="Vo A."/>
            <person name="Wangchuk T."/>
            <person name="Wangdi T."/>
            <person name="Weiand M."/>
            <person name="Wilkinson J."/>
            <person name="Wilson A."/>
            <person name="Yadav S."/>
            <person name="Young G."/>
            <person name="Yu Q."/>
            <person name="Zembek L."/>
            <person name="Zhong D."/>
            <person name="Zimmer A."/>
            <person name="Zwirko Z."/>
            <person name="Jaffe D.B."/>
            <person name="Alvarez P."/>
            <person name="Brockman W."/>
            <person name="Butler J."/>
            <person name="Chin C."/>
            <person name="Gnerre S."/>
            <person name="Grabherr M."/>
            <person name="Kleber M."/>
            <person name="Mauceli E."/>
            <person name="MacCallum I."/>
        </authorList>
    </citation>
    <scope>NUCLEOTIDE SEQUENCE [LARGE SCALE GENOMIC DNA]</scope>
    <source>
        <strain evidence="3">Tucson 15081-1352.22</strain>
    </source>
</reference>
<dbReference type="InterPro" id="IPR013783">
    <property type="entry name" value="Ig-like_fold"/>
</dbReference>
<dbReference type="Proteomes" id="UP000009192">
    <property type="component" value="Unassembled WGS sequence"/>
</dbReference>
<evidence type="ECO:0000259" key="1">
    <source>
        <dbReference type="PROSITE" id="PS50835"/>
    </source>
</evidence>
<sequence>CQPEYTVQVHDEYVMTGNTAVLKCQVPSYMSEFVLVTAWVQDTGMHLYPNTDIGGKYTVLSNGELYINNAGPNDAYKSYTCRTVNRLTGT</sequence>
<name>B4LAI8_DROMO</name>
<feature type="domain" description="Ig-like" evidence="1">
    <location>
        <begin position="3"/>
        <end position="90"/>
    </location>
</feature>
<keyword evidence="3" id="KW-1185">Reference proteome</keyword>
<protein>
    <recommendedName>
        <fullName evidence="1">Ig-like domain-containing protein</fullName>
    </recommendedName>
</protein>
<dbReference type="InParanoid" id="B4LAI8"/>
<dbReference type="AlphaFoldDB" id="B4LAI8"/>
<evidence type="ECO:0000313" key="3">
    <source>
        <dbReference type="Proteomes" id="UP000009192"/>
    </source>
</evidence>
<dbReference type="InterPro" id="IPR007110">
    <property type="entry name" value="Ig-like_dom"/>
</dbReference>
<gene>
    <name evidence="2" type="primary">Dmoj\GI21921</name>
    <name evidence="2" type="ORF">Dmoj_GI21921</name>
</gene>
<dbReference type="EMBL" id="CH934735">
    <property type="protein sequence ID" value="EDW05395.2"/>
    <property type="molecule type" value="Genomic_DNA"/>
</dbReference>
<proteinExistence type="predicted"/>
<dbReference type="KEGG" id="dmo:Dmoj_GI21921"/>
<accession>B4LAI8</accession>
<evidence type="ECO:0000313" key="2">
    <source>
        <dbReference type="EMBL" id="EDW05395.2"/>
    </source>
</evidence>
<dbReference type="FunFam" id="2.60.40.10:FF:000310">
    <property type="entry name" value="Down syndrome cell adhesion molecule, isoform D"/>
    <property type="match status" value="1"/>
</dbReference>
<dbReference type="InterPro" id="IPR036179">
    <property type="entry name" value="Ig-like_dom_sf"/>
</dbReference>
<organism evidence="2 3">
    <name type="scientific">Drosophila mojavensis</name>
    <name type="common">Fruit fly</name>
    <dbReference type="NCBI Taxonomy" id="7230"/>
    <lineage>
        <taxon>Eukaryota</taxon>
        <taxon>Metazoa</taxon>
        <taxon>Ecdysozoa</taxon>
        <taxon>Arthropoda</taxon>
        <taxon>Hexapoda</taxon>
        <taxon>Insecta</taxon>
        <taxon>Pterygota</taxon>
        <taxon>Neoptera</taxon>
        <taxon>Endopterygota</taxon>
        <taxon>Diptera</taxon>
        <taxon>Brachycera</taxon>
        <taxon>Muscomorpha</taxon>
        <taxon>Ephydroidea</taxon>
        <taxon>Drosophilidae</taxon>
        <taxon>Drosophila</taxon>
    </lineage>
</organism>
<dbReference type="PROSITE" id="PS50835">
    <property type="entry name" value="IG_LIKE"/>
    <property type="match status" value="1"/>
</dbReference>
<dbReference type="eggNOG" id="KOG3510">
    <property type="taxonomic scope" value="Eukaryota"/>
</dbReference>
<feature type="non-terminal residue" evidence="2">
    <location>
        <position position="1"/>
    </location>
</feature>
<dbReference type="HOGENOM" id="CLU_2160963_0_0_1"/>
<dbReference type="SUPFAM" id="SSF48726">
    <property type="entry name" value="Immunoglobulin"/>
    <property type="match status" value="1"/>
</dbReference>
<dbReference type="Gene3D" id="2.60.40.10">
    <property type="entry name" value="Immunoglobulins"/>
    <property type="match status" value="1"/>
</dbReference>